<reference evidence="2" key="2">
    <citation type="journal article" date="2015" name="Data Brief">
        <title>Shoot transcriptome of the giant reed, Arundo donax.</title>
        <authorList>
            <person name="Barrero R.A."/>
            <person name="Guerrero F.D."/>
            <person name="Moolhuijzen P."/>
            <person name="Goolsby J.A."/>
            <person name="Tidwell J."/>
            <person name="Bellgard S.E."/>
            <person name="Bellgard M.I."/>
        </authorList>
    </citation>
    <scope>NUCLEOTIDE SEQUENCE</scope>
    <source>
        <tissue evidence="2">Shoot tissue taken approximately 20 cm above the soil surface</tissue>
    </source>
</reference>
<sequence>MQPLKICQSELHQLLPRNALPPSELADQGGSLRHQVTPQRPVRAPSRLDPCGCFGLPPERELAANHRRPDGRLHGDDGGPQPELR</sequence>
<feature type="region of interest" description="Disordered" evidence="1">
    <location>
        <begin position="18"/>
        <end position="85"/>
    </location>
</feature>
<protein>
    <submittedName>
        <fullName evidence="2">Uncharacterized protein</fullName>
    </submittedName>
</protein>
<organism evidence="2">
    <name type="scientific">Arundo donax</name>
    <name type="common">Giant reed</name>
    <name type="synonym">Donax arundinaceus</name>
    <dbReference type="NCBI Taxonomy" id="35708"/>
    <lineage>
        <taxon>Eukaryota</taxon>
        <taxon>Viridiplantae</taxon>
        <taxon>Streptophyta</taxon>
        <taxon>Embryophyta</taxon>
        <taxon>Tracheophyta</taxon>
        <taxon>Spermatophyta</taxon>
        <taxon>Magnoliopsida</taxon>
        <taxon>Liliopsida</taxon>
        <taxon>Poales</taxon>
        <taxon>Poaceae</taxon>
        <taxon>PACMAD clade</taxon>
        <taxon>Arundinoideae</taxon>
        <taxon>Arundineae</taxon>
        <taxon>Arundo</taxon>
    </lineage>
</organism>
<reference evidence="2" key="1">
    <citation type="submission" date="2014-09" db="EMBL/GenBank/DDBJ databases">
        <authorList>
            <person name="Magalhaes I.L.F."/>
            <person name="Oliveira U."/>
            <person name="Santos F.R."/>
            <person name="Vidigal T.H.D.A."/>
            <person name="Brescovit A.D."/>
            <person name="Santos A.J."/>
        </authorList>
    </citation>
    <scope>NUCLEOTIDE SEQUENCE</scope>
    <source>
        <tissue evidence="2">Shoot tissue taken approximately 20 cm above the soil surface</tissue>
    </source>
</reference>
<accession>A0A0A9E1M9</accession>
<name>A0A0A9E1M9_ARUDO</name>
<feature type="compositionally biased region" description="Basic and acidic residues" evidence="1">
    <location>
        <begin position="58"/>
        <end position="77"/>
    </location>
</feature>
<evidence type="ECO:0000313" key="2">
    <source>
        <dbReference type="EMBL" id="JAD94669.1"/>
    </source>
</evidence>
<dbReference type="AlphaFoldDB" id="A0A0A9E1M9"/>
<proteinExistence type="predicted"/>
<evidence type="ECO:0000256" key="1">
    <source>
        <dbReference type="SAM" id="MobiDB-lite"/>
    </source>
</evidence>
<dbReference type="EMBL" id="GBRH01203226">
    <property type="protein sequence ID" value="JAD94669.1"/>
    <property type="molecule type" value="Transcribed_RNA"/>
</dbReference>